<feature type="region of interest" description="Disordered" evidence="1">
    <location>
        <begin position="30"/>
        <end position="80"/>
    </location>
</feature>
<dbReference type="InParanoid" id="A0A194X8I0"/>
<organism evidence="2 3">
    <name type="scientific">Mollisia scopiformis</name>
    <name type="common">Conifer needle endophyte fungus</name>
    <name type="synonym">Phialocephala scopiformis</name>
    <dbReference type="NCBI Taxonomy" id="149040"/>
    <lineage>
        <taxon>Eukaryota</taxon>
        <taxon>Fungi</taxon>
        <taxon>Dikarya</taxon>
        <taxon>Ascomycota</taxon>
        <taxon>Pezizomycotina</taxon>
        <taxon>Leotiomycetes</taxon>
        <taxon>Helotiales</taxon>
        <taxon>Mollisiaceae</taxon>
        <taxon>Mollisia</taxon>
    </lineage>
</organism>
<evidence type="ECO:0000313" key="3">
    <source>
        <dbReference type="Proteomes" id="UP000070700"/>
    </source>
</evidence>
<name>A0A194X8I0_MOLSC</name>
<dbReference type="RefSeq" id="XP_018070826.1">
    <property type="nucleotide sequence ID" value="XM_018223449.1"/>
</dbReference>
<dbReference type="AlphaFoldDB" id="A0A194X8I0"/>
<gene>
    <name evidence="2" type="ORF">LY89DRAFT_84202</name>
</gene>
<dbReference type="EMBL" id="KQ947416">
    <property type="protein sequence ID" value="KUJ16471.1"/>
    <property type="molecule type" value="Genomic_DNA"/>
</dbReference>
<reference evidence="2 3" key="1">
    <citation type="submission" date="2015-10" db="EMBL/GenBank/DDBJ databases">
        <title>Full genome of DAOMC 229536 Phialocephala scopiformis, a fungal endophyte of spruce producing the potent anti-insectan compound rugulosin.</title>
        <authorList>
            <consortium name="DOE Joint Genome Institute"/>
            <person name="Walker A.K."/>
            <person name="Frasz S.L."/>
            <person name="Seifert K.A."/>
            <person name="Miller J.D."/>
            <person name="Mondo S.J."/>
            <person name="Labutti K."/>
            <person name="Lipzen A."/>
            <person name="Dockter R."/>
            <person name="Kennedy M."/>
            <person name="Grigoriev I.V."/>
            <person name="Spatafora J.W."/>
        </authorList>
    </citation>
    <scope>NUCLEOTIDE SEQUENCE [LARGE SCALE GENOMIC DNA]</scope>
    <source>
        <strain evidence="2 3">CBS 120377</strain>
    </source>
</reference>
<accession>A0A194X8I0</accession>
<feature type="compositionally biased region" description="Polar residues" evidence="1">
    <location>
        <begin position="43"/>
        <end position="56"/>
    </location>
</feature>
<dbReference type="Proteomes" id="UP000070700">
    <property type="component" value="Unassembled WGS sequence"/>
</dbReference>
<keyword evidence="3" id="KW-1185">Reference proteome</keyword>
<evidence type="ECO:0000313" key="2">
    <source>
        <dbReference type="EMBL" id="KUJ16471.1"/>
    </source>
</evidence>
<protein>
    <submittedName>
        <fullName evidence="2">Uncharacterized protein</fullName>
    </submittedName>
</protein>
<proteinExistence type="predicted"/>
<dbReference type="KEGG" id="psco:LY89DRAFT_84202"/>
<sequence>MIFRPKSKTILQVTRFSIRSVTYQAIFSPSTESLRPQARVDESSASTGSRPSSMESSDPLKASPTHKTSRTSVRSFMKGISRPMNRHADKLLVLDCIVGHSDSLLVFEGHLGAGNSEGSIMAT</sequence>
<evidence type="ECO:0000256" key="1">
    <source>
        <dbReference type="SAM" id="MobiDB-lite"/>
    </source>
</evidence>
<dbReference type="GeneID" id="28833175"/>